<sequence>MPTSTRTWRLSGPAAPNHRREVNDSRNSSSTTAAFMISEGPGNHQRLSSSSLRGGSGSESERRGNSKGITLPQLQPLLPALGLVGAGLTGVALPIFWAFKRRNSKPNSKSPPASPQKSSAADTELQNVKLKVEQLLRSKGMGVESYPHLAVVAVKDNKEIDVVRLENLTSNEGRSLLLAVERTANQAKTKDTGEGKKTTNGGLLSKLPGLTAKKVETTTVASKPESTATVKITGAPKLRTTVDSLEQMGVKVSGVATSSEASPSKCDISWDTFAGYDQQKREIEDTILLALRHPQVYDKISRSTRTKFEPNRPKAMLFEGPPGTGKTSCARVIASQAGIPFLHVPIEAIMSKWFGESSKLLAKIFSLAREFPTGAIIFLDEVDSLGGSRNKGMTHETTRRILSILLRQIDGFEQDSRVVVVAATNRKEDLDPALISRFESSVYFGLPDEQTRRRIAARYAKHLTESELAEFARVTIGMADRDIKDVCLQAERHWASKVIRGRVRENVDEKLYSPPLQEYIESAMNR</sequence>
<keyword evidence="6" id="KW-0812">Transmembrane</keyword>
<evidence type="ECO:0000313" key="9">
    <source>
        <dbReference type="Proteomes" id="UP001161247"/>
    </source>
</evidence>
<proteinExistence type="inferred from homology"/>
<evidence type="ECO:0000313" key="8">
    <source>
        <dbReference type="EMBL" id="CAI9086847.1"/>
    </source>
</evidence>
<dbReference type="EMBL" id="CATKSE010000001">
    <property type="protein sequence ID" value="CAI9086847.1"/>
    <property type="molecule type" value="Genomic_DNA"/>
</dbReference>
<protein>
    <submittedName>
        <fullName evidence="8">OLC1v1020766C2</fullName>
    </submittedName>
</protein>
<feature type="region of interest" description="Disordered" evidence="5">
    <location>
        <begin position="187"/>
        <end position="206"/>
    </location>
</feature>
<evidence type="ECO:0000256" key="6">
    <source>
        <dbReference type="SAM" id="Phobius"/>
    </source>
</evidence>
<dbReference type="GO" id="GO:0000502">
    <property type="term" value="C:proteasome complex"/>
    <property type="evidence" value="ECO:0007669"/>
    <property type="project" value="UniProtKB-ARBA"/>
</dbReference>
<dbReference type="SUPFAM" id="SSF52540">
    <property type="entry name" value="P-loop containing nucleoside triphosphate hydrolases"/>
    <property type="match status" value="1"/>
</dbReference>
<name>A0AAV1BWA1_OLDCO</name>
<keyword evidence="2 4" id="KW-0547">Nucleotide-binding</keyword>
<evidence type="ECO:0000256" key="5">
    <source>
        <dbReference type="SAM" id="MobiDB-lite"/>
    </source>
</evidence>
<dbReference type="CDD" id="cd19481">
    <property type="entry name" value="RecA-like_protease"/>
    <property type="match status" value="1"/>
</dbReference>
<dbReference type="PANTHER" id="PTHR23073">
    <property type="entry name" value="26S PROTEASOME REGULATORY SUBUNIT"/>
    <property type="match status" value="1"/>
</dbReference>
<feature type="transmembrane region" description="Helical" evidence="6">
    <location>
        <begin position="77"/>
        <end position="99"/>
    </location>
</feature>
<keyword evidence="9" id="KW-1185">Reference proteome</keyword>
<dbReference type="InterPro" id="IPR003959">
    <property type="entry name" value="ATPase_AAA_core"/>
</dbReference>
<dbReference type="GO" id="GO:0016887">
    <property type="term" value="F:ATP hydrolysis activity"/>
    <property type="evidence" value="ECO:0007669"/>
    <property type="project" value="InterPro"/>
</dbReference>
<dbReference type="Pfam" id="PF00004">
    <property type="entry name" value="AAA"/>
    <property type="match status" value="1"/>
</dbReference>
<dbReference type="PROSITE" id="PS00674">
    <property type="entry name" value="AAA"/>
    <property type="match status" value="1"/>
</dbReference>
<accession>A0AAV1BWA1</accession>
<comment type="caution">
    <text evidence="8">The sequence shown here is derived from an EMBL/GenBank/DDBJ whole genome shotgun (WGS) entry which is preliminary data.</text>
</comment>
<dbReference type="Gene3D" id="3.40.50.300">
    <property type="entry name" value="P-loop containing nucleotide triphosphate hydrolases"/>
    <property type="match status" value="1"/>
</dbReference>
<evidence type="ECO:0000256" key="1">
    <source>
        <dbReference type="ARBA" id="ARBA00006914"/>
    </source>
</evidence>
<evidence type="ECO:0000256" key="2">
    <source>
        <dbReference type="ARBA" id="ARBA00022741"/>
    </source>
</evidence>
<feature type="region of interest" description="Disordered" evidence="5">
    <location>
        <begin position="1"/>
        <end position="70"/>
    </location>
</feature>
<feature type="compositionally biased region" description="Basic and acidic residues" evidence="5">
    <location>
        <begin position="188"/>
        <end position="197"/>
    </location>
</feature>
<dbReference type="AlphaFoldDB" id="A0AAV1BWA1"/>
<gene>
    <name evidence="8" type="ORF">OLC1_LOCUS24831</name>
</gene>
<evidence type="ECO:0000256" key="3">
    <source>
        <dbReference type="ARBA" id="ARBA00022840"/>
    </source>
</evidence>
<keyword evidence="6" id="KW-1133">Transmembrane helix</keyword>
<evidence type="ECO:0000256" key="4">
    <source>
        <dbReference type="RuleBase" id="RU003651"/>
    </source>
</evidence>
<feature type="compositionally biased region" description="Low complexity" evidence="5">
    <location>
        <begin position="105"/>
        <end position="120"/>
    </location>
</feature>
<comment type="similarity">
    <text evidence="1 4">Belongs to the AAA ATPase family.</text>
</comment>
<dbReference type="Proteomes" id="UP001161247">
    <property type="component" value="Unassembled WGS sequence"/>
</dbReference>
<keyword evidence="3 4" id="KW-0067">ATP-binding</keyword>
<dbReference type="GO" id="GO:0005524">
    <property type="term" value="F:ATP binding"/>
    <property type="evidence" value="ECO:0007669"/>
    <property type="project" value="UniProtKB-KW"/>
</dbReference>
<feature type="domain" description="AAA+ ATPase" evidence="7">
    <location>
        <begin position="312"/>
        <end position="448"/>
    </location>
</feature>
<keyword evidence="6" id="KW-0472">Membrane</keyword>
<reference evidence="8" key="1">
    <citation type="submission" date="2023-03" db="EMBL/GenBank/DDBJ databases">
        <authorList>
            <person name="Julca I."/>
        </authorList>
    </citation>
    <scope>NUCLEOTIDE SEQUENCE</scope>
</reference>
<dbReference type="InterPro" id="IPR027417">
    <property type="entry name" value="P-loop_NTPase"/>
</dbReference>
<dbReference type="InterPro" id="IPR003960">
    <property type="entry name" value="ATPase_AAA_CS"/>
</dbReference>
<evidence type="ECO:0000259" key="7">
    <source>
        <dbReference type="SMART" id="SM00382"/>
    </source>
</evidence>
<organism evidence="8 9">
    <name type="scientific">Oldenlandia corymbosa var. corymbosa</name>
    <dbReference type="NCBI Taxonomy" id="529605"/>
    <lineage>
        <taxon>Eukaryota</taxon>
        <taxon>Viridiplantae</taxon>
        <taxon>Streptophyta</taxon>
        <taxon>Embryophyta</taxon>
        <taxon>Tracheophyta</taxon>
        <taxon>Spermatophyta</taxon>
        <taxon>Magnoliopsida</taxon>
        <taxon>eudicotyledons</taxon>
        <taxon>Gunneridae</taxon>
        <taxon>Pentapetalae</taxon>
        <taxon>asterids</taxon>
        <taxon>lamiids</taxon>
        <taxon>Gentianales</taxon>
        <taxon>Rubiaceae</taxon>
        <taxon>Rubioideae</taxon>
        <taxon>Spermacoceae</taxon>
        <taxon>Hedyotis-Oldenlandia complex</taxon>
        <taxon>Oldenlandia</taxon>
    </lineage>
</organism>
<feature type="region of interest" description="Disordered" evidence="5">
    <location>
        <begin position="102"/>
        <end position="125"/>
    </location>
</feature>
<dbReference type="InterPro" id="IPR003593">
    <property type="entry name" value="AAA+_ATPase"/>
</dbReference>
<dbReference type="SMART" id="SM00382">
    <property type="entry name" value="AAA"/>
    <property type="match status" value="1"/>
</dbReference>
<dbReference type="InterPro" id="IPR050221">
    <property type="entry name" value="26S_Proteasome_ATPase"/>
</dbReference>